<dbReference type="PANTHER" id="PTHR47331">
    <property type="entry name" value="PHD-TYPE DOMAIN-CONTAINING PROTEIN"/>
    <property type="match status" value="1"/>
</dbReference>
<feature type="region of interest" description="Disordered" evidence="2">
    <location>
        <begin position="591"/>
        <end position="614"/>
    </location>
</feature>
<protein>
    <submittedName>
        <fullName evidence="6">Integrase_H2C2 domain-containing protein</fullName>
    </submittedName>
</protein>
<keyword evidence="5" id="KW-1185">Reference proteome</keyword>
<evidence type="ECO:0000256" key="1">
    <source>
        <dbReference type="SAM" id="Coils"/>
    </source>
</evidence>
<feature type="domain" description="Phlebovirus glycoprotein G2 fusion" evidence="3">
    <location>
        <begin position="117"/>
        <end position="383"/>
    </location>
</feature>
<feature type="coiled-coil region" evidence="1">
    <location>
        <begin position="832"/>
        <end position="859"/>
    </location>
</feature>
<organism evidence="5 6">
    <name type="scientific">Heligmosomoides polygyrus</name>
    <name type="common">Parasitic roundworm</name>
    <dbReference type="NCBI Taxonomy" id="6339"/>
    <lineage>
        <taxon>Eukaryota</taxon>
        <taxon>Metazoa</taxon>
        <taxon>Ecdysozoa</taxon>
        <taxon>Nematoda</taxon>
        <taxon>Chromadorea</taxon>
        <taxon>Rhabditida</taxon>
        <taxon>Rhabditina</taxon>
        <taxon>Rhabditomorpha</taxon>
        <taxon>Strongyloidea</taxon>
        <taxon>Heligmosomidae</taxon>
        <taxon>Heligmosomoides</taxon>
    </lineage>
</organism>
<keyword evidence="1" id="KW-0175">Coiled coil</keyword>
<sequence>LRNHQLAHLSKEYRKSMDNTLRPYKDSDSIWRSKGRLGNAAIENDAKNPIIIAPKTTLAQHLIREAHGDFHKGIEHTIATVRETYWIPRLRQQARSLISQCVKCPLSAPSDLITNACQYANVLEHHDTICTMQGEVESCSVTISEVLKLSTFRQEACLHLIRNSTLIANIKVRWKGLYLRCEQESEYFTRSTTLSVIHSKRCPHMGSCSGDKCAAINGSSLIPELENGNKYPGRTGCIESCGGLGCDCFYLSSGCLFYRVFAKPKSSKIYEIFRCMRWTEDVKLSITVENIHTESGLRKYVTSLIPNVPKELPSLQVTITSLTLPPTPKLNSEFISDGIETALWTRTLKPNLRCNSLVAASKLNCTFFDDCKCAPAEYKNMAEIESLRQQLRQTRRNLRQLQRAIPPLPEPQQLYDKIVSQCFDHYTCTQAVSSLEETVRRLRLPTKPFRERLHEIELSDLQIDRLRLKFLFCRAQLRTLYAIPPLLIATQQMSSEFWATLMSQPQEISEGKPLLMDLQLIEEIVTDHLQMLGTLHSTLNDLHTELQNEKDREILGFEKEMRAKLDQLHQLTMDSRNSIIRELQAINTTPDDRFQGKHHARGEGIPGIQNESDVIEDNASYMEGVEIGEEDDGAAEPGDLDDHNPVLEAALDPAPDLPEAGEENRDANAHAAPDAAFGVPEDIENAADVAPQAAQVEEDEEIARIEEDLRNAEQALRNFGDILIQLEAEPVCPPRRFYHGNIHKAVERHMRCAFCDAVGTHYSDSCMVVSDAISRRVLVKEKNKCELCLERICARGLTCKKYRVLCFHCRNTGHHSALCYLPERSEIIRRQLKNAQEGREAAINRVEQLRRELASRRDAQ</sequence>
<evidence type="ECO:0000313" key="5">
    <source>
        <dbReference type="Proteomes" id="UP000050761"/>
    </source>
</evidence>
<reference evidence="6" key="1">
    <citation type="submission" date="2019-09" db="UniProtKB">
        <authorList>
            <consortium name="WormBaseParasite"/>
        </authorList>
    </citation>
    <scope>IDENTIFICATION</scope>
</reference>
<dbReference type="AlphaFoldDB" id="A0A183FXF5"/>
<proteinExistence type="predicted"/>
<dbReference type="InterPro" id="IPR009878">
    <property type="entry name" value="Phlebovirus_G2_fusion"/>
</dbReference>
<dbReference type="Pfam" id="PF07245">
    <property type="entry name" value="Phlebovirus_G2"/>
    <property type="match status" value="1"/>
</dbReference>
<evidence type="ECO:0000256" key="2">
    <source>
        <dbReference type="SAM" id="MobiDB-lite"/>
    </source>
</evidence>
<feature type="domain" description="Integrase zinc-binding" evidence="4">
    <location>
        <begin position="56"/>
        <end position="108"/>
    </location>
</feature>
<name>A0A183FXF5_HELPZ</name>
<evidence type="ECO:0000313" key="6">
    <source>
        <dbReference type="WBParaSite" id="HPBE_0001323001-mRNA-1"/>
    </source>
</evidence>
<feature type="region of interest" description="Disordered" evidence="2">
    <location>
        <begin position="630"/>
        <end position="668"/>
    </location>
</feature>
<dbReference type="Gene3D" id="2.60.98.50">
    <property type="match status" value="1"/>
</dbReference>
<dbReference type="Pfam" id="PF17921">
    <property type="entry name" value="Integrase_H2C2"/>
    <property type="match status" value="1"/>
</dbReference>
<dbReference type="Proteomes" id="UP000050761">
    <property type="component" value="Unassembled WGS sequence"/>
</dbReference>
<evidence type="ECO:0000259" key="3">
    <source>
        <dbReference type="Pfam" id="PF07245"/>
    </source>
</evidence>
<feature type="coiled-coil region" evidence="1">
    <location>
        <begin position="695"/>
        <end position="729"/>
    </location>
</feature>
<dbReference type="Gene3D" id="1.10.340.70">
    <property type="match status" value="1"/>
</dbReference>
<accession>A0A183FXF5</accession>
<evidence type="ECO:0000259" key="4">
    <source>
        <dbReference type="Pfam" id="PF17921"/>
    </source>
</evidence>
<dbReference type="WBParaSite" id="HPBE_0001323001-mRNA-1">
    <property type="protein sequence ID" value="HPBE_0001323001-mRNA-1"/>
    <property type="gene ID" value="HPBE_0001323001"/>
</dbReference>
<feature type="compositionally biased region" description="Low complexity" evidence="2">
    <location>
        <begin position="647"/>
        <end position="658"/>
    </location>
</feature>
<dbReference type="InterPro" id="IPR041588">
    <property type="entry name" value="Integrase_H2C2"/>
</dbReference>